<comment type="caution">
    <text evidence="1">The sequence shown here is derived from an EMBL/GenBank/DDBJ whole genome shotgun (WGS) entry which is preliminary data.</text>
</comment>
<accession>A0AAP5IC68</accession>
<protein>
    <submittedName>
        <fullName evidence="1">Uncharacterized protein</fullName>
    </submittedName>
</protein>
<keyword evidence="2" id="KW-1185">Reference proteome</keyword>
<proteinExistence type="predicted"/>
<organism evidence="1 2">
    <name type="scientific">Aetokthonos hydrillicola Thurmond2011</name>
    <dbReference type="NCBI Taxonomy" id="2712845"/>
    <lineage>
        <taxon>Bacteria</taxon>
        <taxon>Bacillati</taxon>
        <taxon>Cyanobacteriota</taxon>
        <taxon>Cyanophyceae</taxon>
        <taxon>Nostocales</taxon>
        <taxon>Hapalosiphonaceae</taxon>
        <taxon>Aetokthonos</taxon>
    </lineage>
</organism>
<evidence type="ECO:0000313" key="1">
    <source>
        <dbReference type="EMBL" id="MDR9898826.1"/>
    </source>
</evidence>
<dbReference type="EMBL" id="JAALHA020000020">
    <property type="protein sequence ID" value="MDR9898826.1"/>
    <property type="molecule type" value="Genomic_DNA"/>
</dbReference>
<name>A0AAP5IC68_9CYAN</name>
<sequence>MNLPIQSAPIFRGLSALTVEAGITPSGTNTQCCGSNCLTKYCFIGLSARGCDRNNNPYIACIWE</sequence>
<dbReference type="AlphaFoldDB" id="A0AAP5IC68"/>
<dbReference type="Proteomes" id="UP000667802">
    <property type="component" value="Unassembled WGS sequence"/>
</dbReference>
<evidence type="ECO:0000313" key="2">
    <source>
        <dbReference type="Proteomes" id="UP000667802"/>
    </source>
</evidence>
<gene>
    <name evidence="1" type="ORF">G7B40_030345</name>
</gene>
<reference evidence="2" key="1">
    <citation type="journal article" date="2021" name="Science">
        <title>Hunting the eagle killer: A cyanobacterial neurotoxin causes vacuolar myelinopathy.</title>
        <authorList>
            <person name="Breinlinger S."/>
            <person name="Phillips T.J."/>
            <person name="Haram B.N."/>
            <person name="Mares J."/>
            <person name="Martinez Yerena J.A."/>
            <person name="Hrouzek P."/>
            <person name="Sobotka R."/>
            <person name="Henderson W.M."/>
            <person name="Schmieder P."/>
            <person name="Williams S.M."/>
            <person name="Lauderdale J.D."/>
            <person name="Wilde H.D."/>
            <person name="Gerrin W."/>
            <person name="Kust A."/>
            <person name="Washington J.W."/>
            <person name="Wagner C."/>
            <person name="Geier B."/>
            <person name="Liebeke M."/>
            <person name="Enke H."/>
            <person name="Niedermeyer T.H.J."/>
            <person name="Wilde S.B."/>
        </authorList>
    </citation>
    <scope>NUCLEOTIDE SEQUENCE [LARGE SCALE GENOMIC DNA]</scope>
    <source>
        <strain evidence="2">Thurmond2011</strain>
    </source>
</reference>